<dbReference type="SUPFAM" id="SSF49723">
    <property type="entry name" value="Lipase/lipooxygenase domain (PLAT/LH2 domain)"/>
    <property type="match status" value="1"/>
</dbReference>
<reference evidence="1" key="1">
    <citation type="thesis" date="2020" institute="ProQuest LLC" country="789 East Eisenhower Parkway, Ann Arbor, MI, USA">
        <title>Comparative Genomics and Chromosome Evolution.</title>
        <authorList>
            <person name="Mudd A.B."/>
        </authorList>
    </citation>
    <scope>NUCLEOTIDE SEQUENCE</scope>
    <source>
        <strain evidence="1">Female2</strain>
        <tissue evidence="1">Blood</tissue>
    </source>
</reference>
<organism evidence="1 2">
    <name type="scientific">Hymenochirus boettgeri</name>
    <name type="common">Congo dwarf clawed frog</name>
    <dbReference type="NCBI Taxonomy" id="247094"/>
    <lineage>
        <taxon>Eukaryota</taxon>
        <taxon>Metazoa</taxon>
        <taxon>Chordata</taxon>
        <taxon>Craniata</taxon>
        <taxon>Vertebrata</taxon>
        <taxon>Euteleostomi</taxon>
        <taxon>Amphibia</taxon>
        <taxon>Batrachia</taxon>
        <taxon>Anura</taxon>
        <taxon>Pipoidea</taxon>
        <taxon>Pipidae</taxon>
        <taxon>Pipinae</taxon>
        <taxon>Hymenochirus</taxon>
    </lineage>
</organism>
<dbReference type="InterPro" id="IPR036392">
    <property type="entry name" value="PLAT/LH2_dom_sf"/>
</dbReference>
<comment type="caution">
    <text evidence="1">The sequence shown here is derived from an EMBL/GenBank/DDBJ whole genome shotgun (WGS) entry which is preliminary data.</text>
</comment>
<protein>
    <submittedName>
        <fullName evidence="1">Uncharacterized protein</fullName>
    </submittedName>
</protein>
<dbReference type="Proteomes" id="UP000812440">
    <property type="component" value="Chromosome 7"/>
</dbReference>
<gene>
    <name evidence="1" type="ORF">GDO86_013692</name>
</gene>
<dbReference type="EMBL" id="JAACNH010000008">
    <property type="protein sequence ID" value="KAG8435838.1"/>
    <property type="molecule type" value="Genomic_DNA"/>
</dbReference>
<sequence length="54" mass="5926">MWSKSIIDLIPLKFGAQTIVGEKGKNGLTFKFCSTELVKADTVQTLPPCVIETK</sequence>
<keyword evidence="2" id="KW-1185">Reference proteome</keyword>
<name>A0A8T2IXT0_9PIPI</name>
<dbReference type="Gene3D" id="2.60.60.20">
    <property type="entry name" value="PLAT/LH2 domain"/>
    <property type="match status" value="1"/>
</dbReference>
<proteinExistence type="predicted"/>
<accession>A0A8T2IXT0</accession>
<dbReference type="AlphaFoldDB" id="A0A8T2IXT0"/>
<evidence type="ECO:0000313" key="2">
    <source>
        <dbReference type="Proteomes" id="UP000812440"/>
    </source>
</evidence>
<evidence type="ECO:0000313" key="1">
    <source>
        <dbReference type="EMBL" id="KAG8435838.1"/>
    </source>
</evidence>